<accession>A0A4V0YE20</accession>
<dbReference type="AlphaFoldDB" id="A0A4V0YE20"/>
<evidence type="ECO:0000313" key="2">
    <source>
        <dbReference type="EMBL" id="QAY62681.1"/>
    </source>
</evidence>
<protein>
    <submittedName>
        <fullName evidence="2">D-aminoacylase</fullName>
    </submittedName>
</protein>
<dbReference type="InterPro" id="IPR032466">
    <property type="entry name" value="Metal_Hydrolase"/>
</dbReference>
<organism evidence="2 3">
    <name type="scientific">Xylanimonas allomyrinae</name>
    <dbReference type="NCBI Taxonomy" id="2509459"/>
    <lineage>
        <taxon>Bacteria</taxon>
        <taxon>Bacillati</taxon>
        <taxon>Actinomycetota</taxon>
        <taxon>Actinomycetes</taxon>
        <taxon>Micrococcales</taxon>
        <taxon>Promicromonosporaceae</taxon>
        <taxon>Xylanimonas</taxon>
    </lineage>
</organism>
<dbReference type="InterPro" id="IPR023100">
    <property type="entry name" value="D-aminoacylase_insert_dom_sf"/>
</dbReference>
<dbReference type="EMBL" id="CP035495">
    <property type="protein sequence ID" value="QAY62681.1"/>
    <property type="molecule type" value="Genomic_DNA"/>
</dbReference>
<dbReference type="Gene3D" id="2.30.40.10">
    <property type="entry name" value="Urease, subunit C, domain 1"/>
    <property type="match status" value="1"/>
</dbReference>
<dbReference type="Proteomes" id="UP000291758">
    <property type="component" value="Chromosome"/>
</dbReference>
<keyword evidence="3" id="KW-1185">Reference proteome</keyword>
<dbReference type="Gene3D" id="3.30.1490.130">
    <property type="entry name" value="D-aminoacylase. Domain 3"/>
    <property type="match status" value="1"/>
</dbReference>
<dbReference type="SUPFAM" id="SSF51556">
    <property type="entry name" value="Metallo-dependent hydrolases"/>
    <property type="match status" value="1"/>
</dbReference>
<evidence type="ECO:0000259" key="1">
    <source>
        <dbReference type="Pfam" id="PF07969"/>
    </source>
</evidence>
<dbReference type="GO" id="GO:0005829">
    <property type="term" value="C:cytosol"/>
    <property type="evidence" value="ECO:0007669"/>
    <property type="project" value="TreeGrafter"/>
</dbReference>
<evidence type="ECO:0000313" key="3">
    <source>
        <dbReference type="Proteomes" id="UP000291758"/>
    </source>
</evidence>
<reference evidence="2 3" key="1">
    <citation type="submission" date="2019-01" db="EMBL/GenBank/DDBJ databases">
        <title>Genome sequencing of strain 2JSPR-7.</title>
        <authorList>
            <person name="Heo J."/>
            <person name="Kim S.-J."/>
            <person name="Kim J.-S."/>
            <person name="Hong S.-B."/>
            <person name="Kwon S.-W."/>
        </authorList>
    </citation>
    <scope>NUCLEOTIDE SEQUENCE [LARGE SCALE GENOMIC DNA]</scope>
    <source>
        <strain evidence="2 3">2JSPR-7</strain>
    </source>
</reference>
<proteinExistence type="predicted"/>
<dbReference type="PANTHER" id="PTHR11647">
    <property type="entry name" value="HYDRANTOINASE/DIHYDROPYRIMIDINASE FAMILY MEMBER"/>
    <property type="match status" value="1"/>
</dbReference>
<feature type="domain" description="Amidohydrolase 3" evidence="1">
    <location>
        <begin position="47"/>
        <end position="512"/>
    </location>
</feature>
<dbReference type="GO" id="GO:0016812">
    <property type="term" value="F:hydrolase activity, acting on carbon-nitrogen (but not peptide) bonds, in cyclic amides"/>
    <property type="evidence" value="ECO:0007669"/>
    <property type="project" value="TreeGrafter"/>
</dbReference>
<sequence length="536" mass="57102">MTRILITSATVVDGTEGPARTADVLVEDARIRAILPVGQHAPTPGTRVIDATGLVLAPGFIDMHAHSDLEILLDPTHPSRITQGITTEVLGQDGLSYAPVDDAVLTGVRTAIASWNTNPTDLDFSWRSVGEYLARLDQGIATNAAYLVPHGTLRAGIVGWDDTRATPGQIAHMQDVVAAAMEQGAVGLSAGLTYTPGMYADDDELVALCLTVAAHDGYFAPHQRSYGAGALDGYAAMIRVARRTGCPLHLTHATMNFGPNEGRAHELLAMVDRAVEDGVDITLDSYPYSVGATSLAAILPSWSTAGGTGATLARLGDSDALERIRHDLEVTGSDGCHGVPVDWDTIEISGVRNPDLDDVVGRRITDIAADQRTSPFDAFVAVLRDDDLATGILQHVGHEENVRAIMQHPRHMAGSDGLLAGAKPHPRAWGTFARYLGHYTRDLGLMSLEECVGHLTGRAARRLRLRDRGLVRNGYAADLVLFDPRTVADAASYADPRRPATGIEYVLVAGEVALDRGRLTGALAGRALRRRPIGTS</sequence>
<dbReference type="PANTHER" id="PTHR11647:SF1">
    <property type="entry name" value="COLLAPSIN RESPONSE MEDIATOR PROTEIN"/>
    <property type="match status" value="1"/>
</dbReference>
<dbReference type="Pfam" id="PF07969">
    <property type="entry name" value="Amidohydro_3"/>
    <property type="match status" value="1"/>
</dbReference>
<dbReference type="InterPro" id="IPR050378">
    <property type="entry name" value="Metallo-dep_Hydrolases_sf"/>
</dbReference>
<dbReference type="InterPro" id="IPR011059">
    <property type="entry name" value="Metal-dep_hydrolase_composite"/>
</dbReference>
<dbReference type="GO" id="GO:0016811">
    <property type="term" value="F:hydrolase activity, acting on carbon-nitrogen (but not peptide) bonds, in linear amides"/>
    <property type="evidence" value="ECO:0007669"/>
    <property type="project" value="InterPro"/>
</dbReference>
<dbReference type="RefSeq" id="WP_129203044.1">
    <property type="nucleotide sequence ID" value="NZ_CP035495.1"/>
</dbReference>
<dbReference type="SUPFAM" id="SSF51338">
    <property type="entry name" value="Composite domain of metallo-dependent hydrolases"/>
    <property type="match status" value="1"/>
</dbReference>
<dbReference type="OrthoDB" id="9763537at2"/>
<dbReference type="KEGG" id="xyl:ET495_04735"/>
<gene>
    <name evidence="2" type="ORF">ET495_04735</name>
</gene>
<dbReference type="InterPro" id="IPR013108">
    <property type="entry name" value="Amidohydro_3"/>
</dbReference>
<name>A0A4V0YE20_9MICO</name>
<dbReference type="CDD" id="cd01297">
    <property type="entry name" value="D-aminoacylase"/>
    <property type="match status" value="1"/>
</dbReference>
<dbReference type="Gene3D" id="3.20.20.140">
    <property type="entry name" value="Metal-dependent hydrolases"/>
    <property type="match status" value="2"/>
</dbReference>